<dbReference type="EMBL" id="JYDT01000087">
    <property type="protein sequence ID" value="KRY85570.1"/>
    <property type="molecule type" value="Genomic_DNA"/>
</dbReference>
<dbReference type="Proteomes" id="UP000054632">
    <property type="component" value="Unassembled WGS sequence"/>
</dbReference>
<evidence type="ECO:0000313" key="7">
    <source>
        <dbReference type="Proteomes" id="UP000054815"/>
    </source>
</evidence>
<organism evidence="4 8">
    <name type="scientific">Trichinella pseudospiralis</name>
    <name type="common">Parasitic roundworm</name>
    <dbReference type="NCBI Taxonomy" id="6337"/>
    <lineage>
        <taxon>Eukaryota</taxon>
        <taxon>Metazoa</taxon>
        <taxon>Ecdysozoa</taxon>
        <taxon>Nematoda</taxon>
        <taxon>Enoplea</taxon>
        <taxon>Dorylaimia</taxon>
        <taxon>Trichinellida</taxon>
        <taxon>Trichinellidae</taxon>
        <taxon>Trichinella</taxon>
    </lineage>
</organism>
<evidence type="ECO:0000313" key="2">
    <source>
        <dbReference type="EMBL" id="KRX86921.1"/>
    </source>
</evidence>
<dbReference type="EMBL" id="JYDR01000024">
    <property type="protein sequence ID" value="KRY74528.1"/>
    <property type="molecule type" value="Genomic_DNA"/>
</dbReference>
<sequence length="86" mass="9499">MTGIDSQQTIPCKSNSHATPMRTTDKRSSASETMLLAPGELEAELNLNSRTNSSLVNCPQTEGDKFQLLHNKGLHWSTMQSKVNRP</sequence>
<name>A0A0V1FHZ1_TRIPS</name>
<dbReference type="Proteomes" id="UP000054826">
    <property type="component" value="Unassembled WGS sequence"/>
</dbReference>
<dbReference type="AlphaFoldDB" id="A0A0V1FHZ1"/>
<evidence type="ECO:0000313" key="4">
    <source>
        <dbReference type="EMBL" id="KRY85570.1"/>
    </source>
</evidence>
<evidence type="ECO:0000313" key="3">
    <source>
        <dbReference type="EMBL" id="KRY74528.1"/>
    </source>
</evidence>
<dbReference type="Proteomes" id="UP000054995">
    <property type="component" value="Unassembled WGS sequence"/>
</dbReference>
<feature type="region of interest" description="Disordered" evidence="1">
    <location>
        <begin position="1"/>
        <end position="31"/>
    </location>
</feature>
<dbReference type="EMBL" id="JYDV01000032">
    <property type="protein sequence ID" value="KRZ39786.1"/>
    <property type="molecule type" value="Genomic_DNA"/>
</dbReference>
<dbReference type="OrthoDB" id="10469174at2759"/>
<reference evidence="6 7" key="1">
    <citation type="submission" date="2015-01" db="EMBL/GenBank/DDBJ databases">
        <title>Evolution of Trichinella species and genotypes.</title>
        <authorList>
            <person name="Korhonen P.K."/>
            <person name="Edoardo P."/>
            <person name="Giuseppe L.R."/>
            <person name="Gasser R.B."/>
        </authorList>
    </citation>
    <scope>NUCLEOTIDE SEQUENCE [LARGE SCALE GENOMIC DNA]</scope>
    <source>
        <strain evidence="3">ISS13</strain>
        <strain evidence="2">ISS141</strain>
        <strain evidence="5">ISS176</strain>
        <strain evidence="4">ISS470</strain>
    </source>
</reference>
<evidence type="ECO:0000313" key="6">
    <source>
        <dbReference type="Proteomes" id="UP000054632"/>
    </source>
</evidence>
<protein>
    <submittedName>
        <fullName evidence="4">Uncharacterized protein</fullName>
    </submittedName>
</protein>
<comment type="caution">
    <text evidence="4">The sequence shown here is derived from an EMBL/GenBank/DDBJ whole genome shotgun (WGS) entry which is preliminary data.</text>
</comment>
<evidence type="ECO:0000313" key="8">
    <source>
        <dbReference type="Proteomes" id="UP000054995"/>
    </source>
</evidence>
<dbReference type="EMBL" id="JYDU01000324">
    <property type="protein sequence ID" value="KRX86921.1"/>
    <property type="molecule type" value="Genomic_DNA"/>
</dbReference>
<proteinExistence type="predicted"/>
<keyword evidence="8" id="KW-1185">Reference proteome</keyword>
<evidence type="ECO:0000313" key="5">
    <source>
        <dbReference type="EMBL" id="KRZ39786.1"/>
    </source>
</evidence>
<evidence type="ECO:0000256" key="1">
    <source>
        <dbReference type="SAM" id="MobiDB-lite"/>
    </source>
</evidence>
<accession>A0A0V1FHZ1</accession>
<feature type="compositionally biased region" description="Polar residues" evidence="1">
    <location>
        <begin position="1"/>
        <end position="22"/>
    </location>
</feature>
<dbReference type="Proteomes" id="UP000054815">
    <property type="component" value="Unassembled WGS sequence"/>
</dbReference>
<gene>
    <name evidence="3" type="ORF">T4A_1891</name>
    <name evidence="5" type="ORF">T4C_5668</name>
    <name evidence="4" type="ORF">T4D_5750</name>
    <name evidence="2" type="ORF">T4E_3506</name>
</gene>